<keyword evidence="3" id="KW-1185">Reference proteome</keyword>
<comment type="caution">
    <text evidence="2">The sequence shown here is derived from an EMBL/GenBank/DDBJ whole genome shotgun (WGS) entry which is preliminary data.</text>
</comment>
<dbReference type="Proteomes" id="UP001420932">
    <property type="component" value="Unassembled WGS sequence"/>
</dbReference>
<proteinExistence type="predicted"/>
<evidence type="ECO:0000256" key="1">
    <source>
        <dbReference type="SAM" id="MobiDB-lite"/>
    </source>
</evidence>
<gene>
    <name evidence="2" type="ORF">Syun_003295</name>
</gene>
<evidence type="ECO:0000313" key="3">
    <source>
        <dbReference type="Proteomes" id="UP001420932"/>
    </source>
</evidence>
<feature type="compositionally biased region" description="Basic and acidic residues" evidence="1">
    <location>
        <begin position="68"/>
        <end position="86"/>
    </location>
</feature>
<feature type="region of interest" description="Disordered" evidence="1">
    <location>
        <begin position="66"/>
        <end position="106"/>
    </location>
</feature>
<protein>
    <submittedName>
        <fullName evidence="2">Uncharacterized protein</fullName>
    </submittedName>
</protein>
<evidence type="ECO:0000313" key="2">
    <source>
        <dbReference type="EMBL" id="KAK9162393.1"/>
    </source>
</evidence>
<organism evidence="2 3">
    <name type="scientific">Stephania yunnanensis</name>
    <dbReference type="NCBI Taxonomy" id="152371"/>
    <lineage>
        <taxon>Eukaryota</taxon>
        <taxon>Viridiplantae</taxon>
        <taxon>Streptophyta</taxon>
        <taxon>Embryophyta</taxon>
        <taxon>Tracheophyta</taxon>
        <taxon>Spermatophyta</taxon>
        <taxon>Magnoliopsida</taxon>
        <taxon>Ranunculales</taxon>
        <taxon>Menispermaceae</taxon>
        <taxon>Menispermoideae</taxon>
        <taxon>Cissampelideae</taxon>
        <taxon>Stephania</taxon>
    </lineage>
</organism>
<dbReference type="EMBL" id="JBBNAF010000002">
    <property type="protein sequence ID" value="KAK9162393.1"/>
    <property type="molecule type" value="Genomic_DNA"/>
</dbReference>
<sequence>MKNEGFDQPPPTSHHHHQTLSIEIMVASKQQRQPLLEMMVGGSASGNGYIAEITLIIEGFCIEISNGGRDEERTRVRNIENSGKENDDFDDANGERAEDEVGDGGE</sequence>
<name>A0AAP0L2G2_9MAGN</name>
<feature type="compositionally biased region" description="Acidic residues" evidence="1">
    <location>
        <begin position="87"/>
        <end position="106"/>
    </location>
</feature>
<reference evidence="2 3" key="1">
    <citation type="submission" date="2024-01" db="EMBL/GenBank/DDBJ databases">
        <title>Genome assemblies of Stephania.</title>
        <authorList>
            <person name="Yang L."/>
        </authorList>
    </citation>
    <scope>NUCLEOTIDE SEQUENCE [LARGE SCALE GENOMIC DNA]</scope>
    <source>
        <strain evidence="2">YNDBR</strain>
        <tissue evidence="2">Leaf</tissue>
    </source>
</reference>
<dbReference type="AlphaFoldDB" id="A0AAP0L2G2"/>
<accession>A0AAP0L2G2</accession>